<keyword evidence="10" id="KW-1185">Reference proteome</keyword>
<evidence type="ECO:0000256" key="4">
    <source>
        <dbReference type="ARBA" id="ARBA00023242"/>
    </source>
</evidence>
<feature type="domain" description="HTH myb-type" evidence="7">
    <location>
        <begin position="140"/>
        <end position="189"/>
    </location>
</feature>
<dbReference type="SUPFAM" id="SSF46689">
    <property type="entry name" value="Homeodomain-like"/>
    <property type="match status" value="1"/>
</dbReference>
<evidence type="ECO:0000259" key="6">
    <source>
        <dbReference type="PROSITE" id="PS50090"/>
    </source>
</evidence>
<dbReference type="InterPro" id="IPR051575">
    <property type="entry name" value="Myb-like_DNA-bd"/>
</dbReference>
<dbReference type="PANTHER" id="PTHR46621:SF1">
    <property type="entry name" value="SNRNA-ACTIVATING PROTEIN COMPLEX SUBUNIT 4"/>
    <property type="match status" value="1"/>
</dbReference>
<keyword evidence="3" id="KW-0804">Transcription</keyword>
<proteinExistence type="predicted"/>
<dbReference type="Pfam" id="PF00249">
    <property type="entry name" value="Myb_DNA-binding"/>
    <property type="match status" value="2"/>
</dbReference>
<dbReference type="InterPro" id="IPR009057">
    <property type="entry name" value="Homeodomain-like_sf"/>
</dbReference>
<evidence type="ECO:0000256" key="1">
    <source>
        <dbReference type="ARBA" id="ARBA00023015"/>
    </source>
</evidence>
<dbReference type="Proteomes" id="UP001470230">
    <property type="component" value="Unassembled WGS sequence"/>
</dbReference>
<gene>
    <name evidence="9" type="ORF">M9Y10_027940</name>
    <name evidence="8" type="ORF">M9Y10_032617</name>
</gene>
<dbReference type="Gene3D" id="1.10.10.60">
    <property type="entry name" value="Homeodomain-like"/>
    <property type="match status" value="2"/>
</dbReference>
<dbReference type="InterPro" id="IPR017930">
    <property type="entry name" value="Myb_dom"/>
</dbReference>
<evidence type="ECO:0000313" key="10">
    <source>
        <dbReference type="Proteomes" id="UP001470230"/>
    </source>
</evidence>
<dbReference type="InterPro" id="IPR001005">
    <property type="entry name" value="SANT/Myb"/>
</dbReference>
<dbReference type="EMBL" id="JAPFFF010000043">
    <property type="protein sequence ID" value="KAK8841099.1"/>
    <property type="molecule type" value="Genomic_DNA"/>
</dbReference>
<feature type="compositionally biased region" description="Basic and acidic residues" evidence="5">
    <location>
        <begin position="240"/>
        <end position="250"/>
    </location>
</feature>
<evidence type="ECO:0008006" key="11">
    <source>
        <dbReference type="Google" id="ProtNLM"/>
    </source>
</evidence>
<keyword evidence="1" id="KW-0805">Transcription regulation</keyword>
<evidence type="ECO:0000256" key="5">
    <source>
        <dbReference type="SAM" id="MobiDB-lite"/>
    </source>
</evidence>
<evidence type="ECO:0000256" key="3">
    <source>
        <dbReference type="ARBA" id="ARBA00023163"/>
    </source>
</evidence>
<feature type="region of interest" description="Disordered" evidence="5">
    <location>
        <begin position="72"/>
        <end position="92"/>
    </location>
</feature>
<feature type="domain" description="HTH myb-type" evidence="7">
    <location>
        <begin position="83"/>
        <end position="138"/>
    </location>
</feature>
<evidence type="ECO:0000313" key="8">
    <source>
        <dbReference type="EMBL" id="KAK8839144.1"/>
    </source>
</evidence>
<dbReference type="PROSITE" id="PS50090">
    <property type="entry name" value="MYB_LIKE"/>
    <property type="match status" value="2"/>
</dbReference>
<feature type="domain" description="Myb-like" evidence="6">
    <location>
        <begin position="83"/>
        <end position="134"/>
    </location>
</feature>
<dbReference type="PROSITE" id="PS51294">
    <property type="entry name" value="HTH_MYB"/>
    <property type="match status" value="2"/>
</dbReference>
<evidence type="ECO:0000256" key="2">
    <source>
        <dbReference type="ARBA" id="ARBA00023125"/>
    </source>
</evidence>
<keyword evidence="4" id="KW-0539">Nucleus</keyword>
<dbReference type="EMBL" id="JAPFFF010000053">
    <property type="protein sequence ID" value="KAK8839144.1"/>
    <property type="molecule type" value="Genomic_DNA"/>
</dbReference>
<reference evidence="8 10" key="1">
    <citation type="submission" date="2024-04" db="EMBL/GenBank/DDBJ databases">
        <title>Tritrichomonas musculus Genome.</title>
        <authorList>
            <person name="Alves-Ferreira E."/>
            <person name="Grigg M."/>
            <person name="Lorenzi H."/>
            <person name="Galac M."/>
        </authorList>
    </citation>
    <scope>NUCLEOTIDE SEQUENCE [LARGE SCALE GENOMIC DNA]</scope>
    <source>
        <strain evidence="8 10">EAF2021</strain>
    </source>
</reference>
<accession>A0ABR2GYY3</accession>
<sequence>MQDPFDEFDCYFDDDEIESSVETSLIQTINQKQQIPFPKINFNSKNVSEVPKGPIEVETKKNEVIAKLDLTKQTPNNNSSNSRIKRKRVPFTPGEDDKLKELVERLGTGNWVIISNFMPERTPKQCRDRYMNYLHPGYFKCEWSKDEDNLLVKLYYEYGPKWSYLKQFFFGRSPNSLKNRWNYFLSHQQHNFALNIQFPQSQKPSACNEKQCLTNTNLHMQGSDDRTEIPSNNFAEEKDEDKNGNADQNQEKIEDRVLRIVEQENEIFDLINNSIIYNEDDWFLIN</sequence>
<dbReference type="CDD" id="cd00167">
    <property type="entry name" value="SANT"/>
    <property type="match status" value="2"/>
</dbReference>
<feature type="domain" description="Myb-like" evidence="6">
    <location>
        <begin position="135"/>
        <end position="185"/>
    </location>
</feature>
<keyword evidence="2" id="KW-0238">DNA-binding</keyword>
<dbReference type="SMART" id="SM00717">
    <property type="entry name" value="SANT"/>
    <property type="match status" value="2"/>
</dbReference>
<protein>
    <recommendedName>
        <fullName evidence="11">Myb-like DNA-binding domain containing protein</fullName>
    </recommendedName>
</protein>
<name>A0ABR2GYY3_9EUKA</name>
<organism evidence="8 10">
    <name type="scientific">Tritrichomonas musculus</name>
    <dbReference type="NCBI Taxonomy" id="1915356"/>
    <lineage>
        <taxon>Eukaryota</taxon>
        <taxon>Metamonada</taxon>
        <taxon>Parabasalia</taxon>
        <taxon>Tritrichomonadida</taxon>
        <taxon>Tritrichomonadidae</taxon>
        <taxon>Tritrichomonas</taxon>
    </lineage>
</organism>
<evidence type="ECO:0000313" key="9">
    <source>
        <dbReference type="EMBL" id="KAK8841099.1"/>
    </source>
</evidence>
<feature type="region of interest" description="Disordered" evidence="5">
    <location>
        <begin position="218"/>
        <end position="250"/>
    </location>
</feature>
<evidence type="ECO:0000259" key="7">
    <source>
        <dbReference type="PROSITE" id="PS51294"/>
    </source>
</evidence>
<comment type="caution">
    <text evidence="8">The sequence shown here is derived from an EMBL/GenBank/DDBJ whole genome shotgun (WGS) entry which is preliminary data.</text>
</comment>
<dbReference type="PANTHER" id="PTHR46621">
    <property type="entry name" value="SNRNA-ACTIVATING PROTEIN COMPLEX SUBUNIT 4"/>
    <property type="match status" value="1"/>
</dbReference>